<dbReference type="HAMAP" id="MF_00598">
    <property type="entry name" value="Smg"/>
    <property type="match status" value="1"/>
</dbReference>
<dbReference type="Pfam" id="PF04361">
    <property type="entry name" value="DUF494"/>
    <property type="match status" value="1"/>
</dbReference>
<dbReference type="OrthoDB" id="5297467at2"/>
<dbReference type="InterPro" id="IPR007456">
    <property type="entry name" value="Smg"/>
</dbReference>
<proteinExistence type="inferred from homology"/>
<comment type="similarity">
    <text evidence="1">Belongs to the Smg family.</text>
</comment>
<name>A0P4P3_9PROT</name>
<accession>A0P4P3</accession>
<dbReference type="EMBL" id="AAUX01000001">
    <property type="protein sequence ID" value="EAV46503.1"/>
    <property type="molecule type" value="Genomic_DNA"/>
</dbReference>
<gene>
    <name evidence="1" type="primary">smg</name>
    <name evidence="2" type="ORF">MB2181_00480</name>
</gene>
<organism evidence="2 3">
    <name type="scientific">Methylophilales bacterium HTCC2181</name>
    <dbReference type="NCBI Taxonomy" id="383631"/>
    <lineage>
        <taxon>Bacteria</taxon>
        <taxon>Pseudomonadati</taxon>
        <taxon>Pseudomonadota</taxon>
        <taxon>Betaproteobacteria</taxon>
        <taxon>Nitrosomonadales</taxon>
        <taxon>OM43 clade</taxon>
    </lineage>
</organism>
<reference evidence="2 3" key="1">
    <citation type="submission" date="2006-11" db="EMBL/GenBank/DDBJ databases">
        <authorList>
            <person name="Giovannoni S."/>
            <person name="Vergin K."/>
            <person name="Ferriera S."/>
            <person name="Johnson J."/>
            <person name="Kravitz S."/>
            <person name="Beeson K."/>
            <person name="Sutton G."/>
            <person name="Rogers Y.-H."/>
            <person name="Friedman R."/>
            <person name="Frazier M."/>
            <person name="Venter J.C."/>
        </authorList>
    </citation>
    <scope>NUCLEOTIDE SEQUENCE [LARGE SCALE GENOMIC DNA]</scope>
    <source>
        <strain evidence="2 3">HTCC2181</strain>
    </source>
</reference>
<dbReference type="PANTHER" id="PTHR38692:SF1">
    <property type="entry name" value="PROTEIN SMG"/>
    <property type="match status" value="1"/>
</dbReference>
<evidence type="ECO:0000256" key="1">
    <source>
        <dbReference type="HAMAP-Rule" id="MF_00598"/>
    </source>
</evidence>
<evidence type="ECO:0000313" key="2">
    <source>
        <dbReference type="EMBL" id="EAV46503.1"/>
    </source>
</evidence>
<dbReference type="AlphaFoldDB" id="A0P4P3"/>
<protein>
    <recommendedName>
        <fullName evidence="1">Protein Smg homolog</fullName>
    </recommendedName>
</protein>
<keyword evidence="3" id="KW-1185">Reference proteome</keyword>
<dbReference type="Proteomes" id="UP000054262">
    <property type="component" value="Unassembled WGS sequence"/>
</dbReference>
<sequence length="153" mass="17926">MFELLIYMFENYLSSKSYLDFNNISMELEAAGFDNDDIEEAFDWFSQLKSMSDKIPKAINANENTNLRIFTEKEYKKISSEGLGFILFLEQAKVLNSVEREIIVDRAMALNQHIISIDEVRWVVMMALWNNGKENDYLFVEDALYNKNTLTIH</sequence>
<evidence type="ECO:0000313" key="3">
    <source>
        <dbReference type="Proteomes" id="UP000054262"/>
    </source>
</evidence>
<dbReference type="PANTHER" id="PTHR38692">
    <property type="entry name" value="PROTEIN SMG"/>
    <property type="match status" value="1"/>
</dbReference>
<comment type="caution">
    <text evidence="2">The sequence shown here is derived from an EMBL/GenBank/DDBJ whole genome shotgun (WGS) entry which is preliminary data.</text>
</comment>